<gene>
    <name evidence="2" type="ORF">QYB95_00795</name>
</gene>
<comment type="caution">
    <text evidence="2">The sequence shown here is derived from an EMBL/GenBank/DDBJ whole genome shotgun (WGS) entry which is preliminary data.</text>
</comment>
<dbReference type="RefSeq" id="WP_301136168.1">
    <property type="nucleotide sequence ID" value="NZ_JAUHTQ010000001.1"/>
</dbReference>
<name>A0ABT8GL96_9BACL</name>
<sequence>MRLGIWVSIVFSAIISFIIASIYKQPLHWYLFVLIIFIGFFIHTIILILRTKEEQEKNEA</sequence>
<organism evidence="2 3">
    <name type="scientific">Ureibacillus aquaedulcis</name>
    <dbReference type="NCBI Taxonomy" id="3058421"/>
    <lineage>
        <taxon>Bacteria</taxon>
        <taxon>Bacillati</taxon>
        <taxon>Bacillota</taxon>
        <taxon>Bacilli</taxon>
        <taxon>Bacillales</taxon>
        <taxon>Caryophanaceae</taxon>
        <taxon>Ureibacillus</taxon>
    </lineage>
</organism>
<protein>
    <submittedName>
        <fullName evidence="2">Uncharacterized protein</fullName>
    </submittedName>
</protein>
<proteinExistence type="predicted"/>
<feature type="transmembrane region" description="Helical" evidence="1">
    <location>
        <begin position="29"/>
        <end position="49"/>
    </location>
</feature>
<reference evidence="2" key="1">
    <citation type="submission" date="2023-07" db="EMBL/GenBank/DDBJ databases">
        <title>Ureibacillus sp. isolated from freshwater well.</title>
        <authorList>
            <person name="Kirdat K."/>
            <person name="Bhatt A."/>
            <person name="Teware R."/>
            <person name="Bhavsar Y."/>
            <person name="Yadav A."/>
        </authorList>
    </citation>
    <scope>NUCLEOTIDE SEQUENCE</scope>
    <source>
        <strain evidence="2">BA0131</strain>
    </source>
</reference>
<keyword evidence="1" id="KW-1133">Transmembrane helix</keyword>
<dbReference type="Proteomes" id="UP001172743">
    <property type="component" value="Unassembled WGS sequence"/>
</dbReference>
<evidence type="ECO:0000313" key="3">
    <source>
        <dbReference type="Proteomes" id="UP001172743"/>
    </source>
</evidence>
<evidence type="ECO:0000313" key="2">
    <source>
        <dbReference type="EMBL" id="MDN4492061.1"/>
    </source>
</evidence>
<keyword evidence="3" id="KW-1185">Reference proteome</keyword>
<keyword evidence="1" id="KW-0812">Transmembrane</keyword>
<keyword evidence="1" id="KW-0472">Membrane</keyword>
<accession>A0ABT8GL96</accession>
<feature type="transmembrane region" description="Helical" evidence="1">
    <location>
        <begin position="5"/>
        <end position="23"/>
    </location>
</feature>
<dbReference type="EMBL" id="JAUHTQ010000001">
    <property type="protein sequence ID" value="MDN4492061.1"/>
    <property type="molecule type" value="Genomic_DNA"/>
</dbReference>
<evidence type="ECO:0000256" key="1">
    <source>
        <dbReference type="SAM" id="Phobius"/>
    </source>
</evidence>